<name>A0A2P2PJK1_RHIMU</name>
<accession>A0A2P2PJK1</accession>
<dbReference type="EMBL" id="GGEC01074412">
    <property type="protein sequence ID" value="MBX54896.1"/>
    <property type="molecule type" value="Transcribed_RNA"/>
</dbReference>
<evidence type="ECO:0000313" key="1">
    <source>
        <dbReference type="EMBL" id="MBX54896.1"/>
    </source>
</evidence>
<protein>
    <submittedName>
        <fullName evidence="1">Uncharacterized protein</fullName>
    </submittedName>
</protein>
<organism evidence="1">
    <name type="scientific">Rhizophora mucronata</name>
    <name type="common">Asiatic mangrove</name>
    <dbReference type="NCBI Taxonomy" id="61149"/>
    <lineage>
        <taxon>Eukaryota</taxon>
        <taxon>Viridiplantae</taxon>
        <taxon>Streptophyta</taxon>
        <taxon>Embryophyta</taxon>
        <taxon>Tracheophyta</taxon>
        <taxon>Spermatophyta</taxon>
        <taxon>Magnoliopsida</taxon>
        <taxon>eudicotyledons</taxon>
        <taxon>Gunneridae</taxon>
        <taxon>Pentapetalae</taxon>
        <taxon>rosids</taxon>
        <taxon>fabids</taxon>
        <taxon>Malpighiales</taxon>
        <taxon>Rhizophoraceae</taxon>
        <taxon>Rhizophora</taxon>
    </lineage>
</organism>
<sequence>MNLFQGFKVDNFVSFGVQSVLRF</sequence>
<proteinExistence type="predicted"/>
<reference evidence="1" key="1">
    <citation type="submission" date="2018-02" db="EMBL/GenBank/DDBJ databases">
        <title>Rhizophora mucronata_Transcriptome.</title>
        <authorList>
            <person name="Meera S.P."/>
            <person name="Sreeshan A."/>
            <person name="Augustine A."/>
        </authorList>
    </citation>
    <scope>NUCLEOTIDE SEQUENCE</scope>
    <source>
        <tissue evidence="1">Leaf</tissue>
    </source>
</reference>
<dbReference type="AlphaFoldDB" id="A0A2P2PJK1"/>